<organism evidence="2 3">
    <name type="scientific">Eruca vesicaria subsp. sativa</name>
    <name type="common">Garden rocket</name>
    <name type="synonym">Eruca sativa</name>
    <dbReference type="NCBI Taxonomy" id="29727"/>
    <lineage>
        <taxon>Eukaryota</taxon>
        <taxon>Viridiplantae</taxon>
        <taxon>Streptophyta</taxon>
        <taxon>Embryophyta</taxon>
        <taxon>Tracheophyta</taxon>
        <taxon>Spermatophyta</taxon>
        <taxon>Magnoliopsida</taxon>
        <taxon>eudicotyledons</taxon>
        <taxon>Gunneridae</taxon>
        <taxon>Pentapetalae</taxon>
        <taxon>rosids</taxon>
        <taxon>malvids</taxon>
        <taxon>Brassicales</taxon>
        <taxon>Brassicaceae</taxon>
        <taxon>Brassiceae</taxon>
        <taxon>Eruca</taxon>
    </lineage>
</organism>
<dbReference type="AlphaFoldDB" id="A0ABC8LTU6"/>
<dbReference type="PANTHER" id="PTHR11006">
    <property type="entry name" value="PROTEIN ARGININE N-METHYLTRANSFERASE"/>
    <property type="match status" value="1"/>
</dbReference>
<evidence type="ECO:0000313" key="3">
    <source>
        <dbReference type="Proteomes" id="UP001642260"/>
    </source>
</evidence>
<proteinExistence type="predicted"/>
<comment type="caution">
    <text evidence="2">The sequence shown here is derived from an EMBL/GenBank/DDBJ whole genome shotgun (WGS) entry which is preliminary data.</text>
</comment>
<dbReference type="EMBL" id="CAKOAT010730709">
    <property type="protein sequence ID" value="CAH8386936.1"/>
    <property type="molecule type" value="Genomic_DNA"/>
</dbReference>
<dbReference type="Gene3D" id="3.40.50.150">
    <property type="entry name" value="Vaccinia Virus protein VP39"/>
    <property type="match status" value="1"/>
</dbReference>
<name>A0ABC8LTU6_ERUVS</name>
<protein>
    <submittedName>
        <fullName evidence="2">Uncharacterized protein</fullName>
    </submittedName>
</protein>
<evidence type="ECO:0000256" key="1">
    <source>
        <dbReference type="ARBA" id="ARBA00022691"/>
    </source>
</evidence>
<gene>
    <name evidence="2" type="ORF">ERUC_LOCUS39419</name>
</gene>
<accession>A0ABC8LTU6</accession>
<dbReference type="SUPFAM" id="SSF53335">
    <property type="entry name" value="S-adenosyl-L-methionine-dependent methyltransferases"/>
    <property type="match status" value="1"/>
</dbReference>
<reference evidence="2 3" key="1">
    <citation type="submission" date="2022-03" db="EMBL/GenBank/DDBJ databases">
        <authorList>
            <person name="Macdonald S."/>
            <person name="Ahmed S."/>
            <person name="Newling K."/>
        </authorList>
    </citation>
    <scope>NUCLEOTIDE SEQUENCE [LARGE SCALE GENOMIC DNA]</scope>
</reference>
<sequence length="179" mass="20258">MRLPSIPAPICSVQSTTTFQRFFNSINNRYSSISLGHINHVMLMFNSIPFPQDCFKAAWSSHKSVHVKAQLISIANSLSGDQNSDLVSQDIVEVIQGFVEDISLPEKVDVIISEWTGYFLLRESMFDSMICARDRWLKPTGVMYPSHARMWLATIKLNMADRKKNDLDGAMAVRREGSD</sequence>
<dbReference type="PANTHER" id="PTHR11006:SF68">
    <property type="entry name" value="PROTEIN ARGININE N-METHYLTRANSFERASE PRMT10"/>
    <property type="match status" value="1"/>
</dbReference>
<dbReference type="InterPro" id="IPR025799">
    <property type="entry name" value="Arg_MeTrfase"/>
</dbReference>
<keyword evidence="1" id="KW-0949">S-adenosyl-L-methionine</keyword>
<keyword evidence="3" id="KW-1185">Reference proteome</keyword>
<dbReference type="Proteomes" id="UP001642260">
    <property type="component" value="Unassembled WGS sequence"/>
</dbReference>
<dbReference type="InterPro" id="IPR029063">
    <property type="entry name" value="SAM-dependent_MTases_sf"/>
</dbReference>
<evidence type="ECO:0000313" key="2">
    <source>
        <dbReference type="EMBL" id="CAH8386936.1"/>
    </source>
</evidence>